<feature type="region of interest" description="Disordered" evidence="11">
    <location>
        <begin position="1"/>
        <end position="29"/>
    </location>
</feature>
<dbReference type="AlphaFoldDB" id="A0A852ZN95"/>
<dbReference type="Pfam" id="PF00762">
    <property type="entry name" value="Ferrochelatase"/>
    <property type="match status" value="1"/>
</dbReference>
<dbReference type="PANTHER" id="PTHR11108">
    <property type="entry name" value="FERROCHELATASE"/>
    <property type="match status" value="1"/>
</dbReference>
<evidence type="ECO:0000256" key="8">
    <source>
        <dbReference type="ARBA" id="ARBA00024536"/>
    </source>
</evidence>
<feature type="binding site" evidence="9">
    <location>
        <position position="153"/>
    </location>
    <ligand>
        <name>Fe-coproporphyrin III</name>
        <dbReference type="ChEBI" id="CHEBI:68438"/>
    </ligand>
</feature>
<evidence type="ECO:0000256" key="3">
    <source>
        <dbReference type="ARBA" id="ARBA00022723"/>
    </source>
</evidence>
<comment type="caution">
    <text evidence="12">The sequence shown here is derived from an EMBL/GenBank/DDBJ whole genome shotgun (WGS) entry which is preliminary data.</text>
</comment>
<keyword evidence="6 9" id="KW-0456">Lyase</keyword>
<feature type="binding site" evidence="9">
    <location>
        <position position="216"/>
    </location>
    <ligand>
        <name>Fe(2+)</name>
        <dbReference type="ChEBI" id="CHEBI:29033"/>
    </ligand>
</feature>
<evidence type="ECO:0000256" key="7">
    <source>
        <dbReference type="ARBA" id="ARBA00023244"/>
    </source>
</evidence>
<dbReference type="EMBL" id="JACBZD010000001">
    <property type="protein sequence ID" value="NYI03135.1"/>
    <property type="molecule type" value="Genomic_DNA"/>
</dbReference>
<dbReference type="Gene3D" id="3.40.50.1400">
    <property type="match status" value="2"/>
</dbReference>
<dbReference type="EC" id="4.99.1.9" evidence="9"/>
<comment type="similarity">
    <text evidence="9 10">Belongs to the ferrochelatase family.</text>
</comment>
<dbReference type="UniPathway" id="UPA00252"/>
<feature type="binding site" evidence="9">
    <location>
        <position position="84"/>
    </location>
    <ligand>
        <name>Fe-coproporphyrin III</name>
        <dbReference type="ChEBI" id="CHEBI:68438"/>
    </ligand>
</feature>
<dbReference type="GO" id="GO:0004325">
    <property type="term" value="F:ferrochelatase activity"/>
    <property type="evidence" value="ECO:0007669"/>
    <property type="project" value="UniProtKB-UniRule"/>
</dbReference>
<dbReference type="GO" id="GO:0046872">
    <property type="term" value="F:metal ion binding"/>
    <property type="evidence" value="ECO:0007669"/>
    <property type="project" value="UniProtKB-KW"/>
</dbReference>
<feature type="compositionally biased region" description="Low complexity" evidence="11">
    <location>
        <begin position="414"/>
        <end position="435"/>
    </location>
</feature>
<gene>
    <name evidence="9" type="primary">cpfC</name>
    <name evidence="12" type="ORF">FHU37_000078</name>
</gene>
<comment type="function">
    <text evidence="9">Involved in coproporphyrin-dependent heme b biosynthesis. Catalyzes the insertion of ferrous iron into coproporphyrin III to form Fe-coproporphyrin III.</text>
</comment>
<dbReference type="InterPro" id="IPR001015">
    <property type="entry name" value="Ferrochelatase"/>
</dbReference>
<keyword evidence="5 9" id="KW-0350">Heme biosynthesis</keyword>
<comment type="caution">
    <text evidence="9">Lacks conserved residue(s) required for the propagation of feature annotation.</text>
</comment>
<accession>A0A852ZN95</accession>
<keyword evidence="13" id="KW-1185">Reference proteome</keyword>
<dbReference type="Proteomes" id="UP000567795">
    <property type="component" value="Unassembled WGS sequence"/>
</dbReference>
<dbReference type="CDD" id="cd00419">
    <property type="entry name" value="Ferrochelatase_C"/>
    <property type="match status" value="1"/>
</dbReference>
<evidence type="ECO:0000313" key="13">
    <source>
        <dbReference type="Proteomes" id="UP000567795"/>
    </source>
</evidence>
<dbReference type="CDD" id="cd03411">
    <property type="entry name" value="Ferrochelatase_N"/>
    <property type="match status" value="1"/>
</dbReference>
<evidence type="ECO:0000256" key="1">
    <source>
        <dbReference type="ARBA" id="ARBA00004744"/>
    </source>
</evidence>
<sequence length="443" mass="46492">MPDAFPTPFPSAAGPDDATAPSGDAGSARPDASPYDALLLLSFGGPEGPEDVVPFLENVTAGRGIPRERLAEVGKHYFMFGGVSPINAQNKALIAALEDDFRAHGLDLPVYWGNRNWAPYLADTMREIAASGARRVITVATSAYASYSGCRQYREDLAGVLATDPPEGLAWPEVDKLRHYFNHPGFVGPMVDNTLAALAELPEEVRDGAHLVFTTHSIPTAYADSSGAPDDPARDTHTPGGAYLAQHRDVAELVAGAVAEATGVADRPWQLVFQSRSGAPHVPWLEPDICDHLEELHGRGVPGVVMVPIGFVSDHMEVKYDLDTEARAKAAELGLPASRAATVGADPRFAAAIRELVLERAAALRGRPVAPCALGRLGAHHDVCPVGCCPNLRGELPAAAGAGWDRAAARRRLAAQGGQEQGQAQGQDGPDASGAAGEGKAQA</sequence>
<dbReference type="NCBIfam" id="NF000689">
    <property type="entry name" value="PRK00035.2-1"/>
    <property type="match status" value="1"/>
</dbReference>
<organism evidence="12 13">
    <name type="scientific">Allostreptomyces psammosilenae</name>
    <dbReference type="NCBI Taxonomy" id="1892865"/>
    <lineage>
        <taxon>Bacteria</taxon>
        <taxon>Bacillati</taxon>
        <taxon>Actinomycetota</taxon>
        <taxon>Actinomycetes</taxon>
        <taxon>Kitasatosporales</taxon>
        <taxon>Streptomycetaceae</taxon>
        <taxon>Allostreptomyces</taxon>
    </lineage>
</organism>
<dbReference type="GO" id="GO:0005737">
    <property type="term" value="C:cytoplasm"/>
    <property type="evidence" value="ECO:0007669"/>
    <property type="project" value="UniProtKB-SubCell"/>
</dbReference>
<evidence type="ECO:0000256" key="4">
    <source>
        <dbReference type="ARBA" id="ARBA00023004"/>
    </source>
</evidence>
<comment type="subcellular location">
    <subcellularLocation>
        <location evidence="9">Cytoplasm</location>
    </subcellularLocation>
</comment>
<keyword evidence="4 9" id="KW-0408">Iron</keyword>
<feature type="region of interest" description="Disordered" evidence="11">
    <location>
        <begin position="410"/>
        <end position="443"/>
    </location>
</feature>
<proteinExistence type="inferred from homology"/>
<dbReference type="InterPro" id="IPR033644">
    <property type="entry name" value="Ferrochelatase_C"/>
</dbReference>
<dbReference type="HAMAP" id="MF_00323">
    <property type="entry name" value="Ferrochelatase"/>
    <property type="match status" value="1"/>
</dbReference>
<evidence type="ECO:0000256" key="2">
    <source>
        <dbReference type="ARBA" id="ARBA00022490"/>
    </source>
</evidence>
<reference evidence="12 13" key="1">
    <citation type="submission" date="2020-07" db="EMBL/GenBank/DDBJ databases">
        <title>Sequencing the genomes of 1000 actinobacteria strains.</title>
        <authorList>
            <person name="Klenk H.-P."/>
        </authorList>
    </citation>
    <scope>NUCLEOTIDE SEQUENCE [LARGE SCALE GENOMIC DNA]</scope>
    <source>
        <strain evidence="12 13">DSM 42178</strain>
    </source>
</reference>
<comment type="pathway">
    <text evidence="1 9">Porphyrin-containing compound metabolism; protoheme biosynthesis.</text>
</comment>
<evidence type="ECO:0000313" key="12">
    <source>
        <dbReference type="EMBL" id="NYI03135.1"/>
    </source>
</evidence>
<keyword evidence="7 9" id="KW-0627">Porphyrin biosynthesis</keyword>
<dbReference type="GO" id="GO:0006783">
    <property type="term" value="P:heme biosynthetic process"/>
    <property type="evidence" value="ECO:0007669"/>
    <property type="project" value="UniProtKB-UniRule"/>
</dbReference>
<evidence type="ECO:0000256" key="9">
    <source>
        <dbReference type="HAMAP-Rule" id="MF_00323"/>
    </source>
</evidence>
<dbReference type="FunFam" id="3.40.50.1400:FF:000008">
    <property type="entry name" value="Ferrochelatase"/>
    <property type="match status" value="1"/>
</dbReference>
<dbReference type="InterPro" id="IPR033659">
    <property type="entry name" value="Ferrochelatase_N"/>
</dbReference>
<feature type="binding site" evidence="9">
    <location>
        <position position="317"/>
    </location>
    <ligand>
        <name>Fe(2+)</name>
        <dbReference type="ChEBI" id="CHEBI:29033"/>
    </ligand>
</feature>
<evidence type="ECO:0000256" key="10">
    <source>
        <dbReference type="RuleBase" id="RU004185"/>
    </source>
</evidence>
<protein>
    <recommendedName>
        <fullName evidence="9">Coproporphyrin III ferrochelatase</fullName>
        <ecNumber evidence="9">4.99.1.9</ecNumber>
    </recommendedName>
</protein>
<feature type="region of interest" description="Disordered" evidence="11">
    <location>
        <begin position="222"/>
        <end position="241"/>
    </location>
</feature>
<dbReference type="SUPFAM" id="SSF53800">
    <property type="entry name" value="Chelatase"/>
    <property type="match status" value="1"/>
</dbReference>
<comment type="catalytic activity">
    <reaction evidence="8">
        <text>Fe-coproporphyrin III + 2 H(+) = coproporphyrin III + Fe(2+)</text>
        <dbReference type="Rhea" id="RHEA:49572"/>
        <dbReference type="ChEBI" id="CHEBI:15378"/>
        <dbReference type="ChEBI" id="CHEBI:29033"/>
        <dbReference type="ChEBI" id="CHEBI:68438"/>
        <dbReference type="ChEBI" id="CHEBI:131725"/>
        <dbReference type="EC" id="4.99.1.9"/>
    </reaction>
    <physiologicalReaction direction="right-to-left" evidence="8">
        <dbReference type="Rhea" id="RHEA:49574"/>
    </physiologicalReaction>
</comment>
<keyword evidence="3 9" id="KW-0479">Metal-binding</keyword>
<evidence type="ECO:0000256" key="5">
    <source>
        <dbReference type="ARBA" id="ARBA00023133"/>
    </source>
</evidence>
<keyword evidence="2 9" id="KW-0963">Cytoplasm</keyword>
<evidence type="ECO:0000256" key="6">
    <source>
        <dbReference type="ARBA" id="ARBA00023239"/>
    </source>
</evidence>
<name>A0A852ZN95_9ACTN</name>
<dbReference type="PANTHER" id="PTHR11108:SF1">
    <property type="entry name" value="FERROCHELATASE, MITOCHONDRIAL"/>
    <property type="match status" value="1"/>
</dbReference>
<evidence type="ECO:0000256" key="11">
    <source>
        <dbReference type="SAM" id="MobiDB-lite"/>
    </source>
</evidence>